<comment type="caution">
    <text evidence="3">The sequence shown here is derived from an EMBL/GenBank/DDBJ whole genome shotgun (WGS) entry which is preliminary data.</text>
</comment>
<feature type="compositionally biased region" description="Low complexity" evidence="1">
    <location>
        <begin position="1829"/>
        <end position="1843"/>
    </location>
</feature>
<feature type="region of interest" description="Disordered" evidence="1">
    <location>
        <begin position="1328"/>
        <end position="1349"/>
    </location>
</feature>
<dbReference type="PANTHER" id="PTHR34553">
    <property type="entry name" value="OS05G0597400 PROTEIN"/>
    <property type="match status" value="1"/>
</dbReference>
<dbReference type="EMBL" id="JBAMZK010000016">
    <property type="protein sequence ID" value="KAL0509226.1"/>
    <property type="molecule type" value="Genomic_DNA"/>
</dbReference>
<feature type="region of interest" description="Disordered" evidence="1">
    <location>
        <begin position="296"/>
        <end position="382"/>
    </location>
</feature>
<dbReference type="PANTHER" id="PTHR34553:SF4">
    <property type="entry name" value="G1_S-SPECIFIC CYCLIN-E PROTEIN"/>
    <property type="match status" value="1"/>
</dbReference>
<feature type="region of interest" description="Disordered" evidence="1">
    <location>
        <begin position="802"/>
        <end position="824"/>
    </location>
</feature>
<keyword evidence="4" id="KW-1185">Reference proteome</keyword>
<feature type="compositionally biased region" description="Acidic residues" evidence="1">
    <location>
        <begin position="340"/>
        <end position="356"/>
    </location>
</feature>
<feature type="transmembrane region" description="Helical" evidence="2">
    <location>
        <begin position="1578"/>
        <end position="1599"/>
    </location>
</feature>
<feature type="region of interest" description="Disordered" evidence="1">
    <location>
        <begin position="694"/>
        <end position="746"/>
    </location>
</feature>
<feature type="compositionally biased region" description="Low complexity" evidence="1">
    <location>
        <begin position="1281"/>
        <end position="1296"/>
    </location>
</feature>
<feature type="region of interest" description="Disordered" evidence="1">
    <location>
        <begin position="524"/>
        <end position="552"/>
    </location>
</feature>
<gene>
    <name evidence="3" type="ORF">Q4I31_002309</name>
</gene>
<feature type="region of interest" description="Disordered" evidence="1">
    <location>
        <begin position="1274"/>
        <end position="1298"/>
    </location>
</feature>
<evidence type="ECO:0000313" key="4">
    <source>
        <dbReference type="Proteomes" id="UP001500131"/>
    </source>
</evidence>
<feature type="compositionally biased region" description="Low complexity" evidence="1">
    <location>
        <begin position="309"/>
        <end position="322"/>
    </location>
</feature>
<keyword evidence="2" id="KW-0472">Membrane</keyword>
<proteinExistence type="predicted"/>
<organism evidence="3 4">
    <name type="scientific">Leishmania lindenbergi</name>
    <dbReference type="NCBI Taxonomy" id="651832"/>
    <lineage>
        <taxon>Eukaryota</taxon>
        <taxon>Discoba</taxon>
        <taxon>Euglenozoa</taxon>
        <taxon>Kinetoplastea</taxon>
        <taxon>Metakinetoplastina</taxon>
        <taxon>Trypanosomatida</taxon>
        <taxon>Trypanosomatidae</taxon>
        <taxon>Leishmaniinae</taxon>
        <taxon>Leishmania</taxon>
    </lineage>
</organism>
<dbReference type="Proteomes" id="UP001500131">
    <property type="component" value="Unassembled WGS sequence"/>
</dbReference>
<evidence type="ECO:0000256" key="2">
    <source>
        <dbReference type="SAM" id="Phobius"/>
    </source>
</evidence>
<feature type="compositionally biased region" description="Basic and acidic residues" evidence="1">
    <location>
        <begin position="1328"/>
        <end position="1337"/>
    </location>
</feature>
<feature type="region of interest" description="Disordered" evidence="1">
    <location>
        <begin position="1829"/>
        <end position="1865"/>
    </location>
</feature>
<reference evidence="3 4" key="1">
    <citation type="submission" date="2024-02" db="EMBL/GenBank/DDBJ databases">
        <title>FIRST GENOME SEQUENCES OF Leishmania (Viannia) shawi, Leishmania (Viannia) lindenbergi AND Leishmania (Viannia) utingensis.</title>
        <authorList>
            <person name="Resadore F."/>
            <person name="Custodio M.G.F."/>
            <person name="Boite M.C."/>
            <person name="Cupolillo E."/>
            <person name="Ferreira G.E.M."/>
        </authorList>
    </citation>
    <scope>NUCLEOTIDE SEQUENCE [LARGE SCALE GENOMIC DNA]</scope>
    <source>
        <strain evidence="3 4">MHOM/BR/1966/M15733</strain>
    </source>
</reference>
<evidence type="ECO:0000256" key="1">
    <source>
        <dbReference type="SAM" id="MobiDB-lite"/>
    </source>
</evidence>
<feature type="region of interest" description="Disordered" evidence="1">
    <location>
        <begin position="1193"/>
        <end position="1261"/>
    </location>
</feature>
<feature type="region of interest" description="Disordered" evidence="1">
    <location>
        <begin position="1103"/>
        <end position="1179"/>
    </location>
</feature>
<feature type="transmembrane region" description="Helical" evidence="2">
    <location>
        <begin position="1472"/>
        <end position="1494"/>
    </location>
</feature>
<keyword evidence="2" id="KW-0812">Transmembrane</keyword>
<name>A0AAW3ALZ3_9TRYP</name>
<accession>A0AAW3ALZ3</accession>
<feature type="transmembrane region" description="Helical" evidence="2">
    <location>
        <begin position="1711"/>
        <end position="1731"/>
    </location>
</feature>
<evidence type="ECO:0000313" key="3">
    <source>
        <dbReference type="EMBL" id="KAL0509226.1"/>
    </source>
</evidence>
<protein>
    <submittedName>
        <fullName evidence="3">Uncharacterized protein</fullName>
    </submittedName>
</protein>
<feature type="compositionally biased region" description="Polar residues" evidence="1">
    <location>
        <begin position="1338"/>
        <end position="1349"/>
    </location>
</feature>
<feature type="transmembrane region" description="Helical" evidence="2">
    <location>
        <begin position="1523"/>
        <end position="1542"/>
    </location>
</feature>
<feature type="region of interest" description="Disordered" evidence="1">
    <location>
        <begin position="145"/>
        <end position="170"/>
    </location>
</feature>
<keyword evidence="2" id="KW-1133">Transmembrane helix</keyword>
<feature type="compositionally biased region" description="Basic and acidic residues" evidence="1">
    <location>
        <begin position="1115"/>
        <end position="1129"/>
    </location>
</feature>
<sequence length="2044" mass="217871">MLSWTASNESSSSCHLPVDTCFSSFLASSVRHERGDAAGTASYSLEGAHSPTRTYVGGALADEMAETESLAATATHKNAARVRSSSVGHGQGCGGAVVEATPGSCSSSHSSSMPAAKAAPRADIAHSRGDSPCVLVEVWPAHPQTHPGSLTSALAKGHRRGSGSRDNGHDGAEVLQRQQLSTLPITDMQSSSDTMGAAEVPHYQHAHRTAALPSRSPPSVQLSPICNSPPLVLTAATELQQQQQHVYQPVPPSALEVALPRVLALRTPSLQRVVKDQQLTSSSSALCTPAVACPVSPSTSISQSAAQHTRSPSPSLRSPTPLDLTAPPKYRPARRSDTVEAAEDIGEVEDPEEDGDVERRGNGAAAPRKSSQSTRQRPRKLSFSGLPAAVTETHFATASPTEAGALDKACVAPSSSTSSPAGLYSDANASGAPATAQATLVAAGESKPERISAPEANHTLTLTAFVNMPPTSLKLATAVAAQQQLPPLSPPRSLSHPLFPSSPSLMDLGCPARLPERQRLSSHMPVDANGHAHSASVPLPDPPATSTKAAPRVGTATTAAPLSVRHREHSLQHLQPQPSSPLRRRLHSVDCCGGGSVDDAPPCVPQVIPTHDSVFFPMGTDVIAPVLLHYLSIAGWSTTAGGRDYFNHRRLRGGEVAGHTVRWLHTAKPRDRFVFLVTPVVNREEAVLECDTAAAAEQRRRRGPSSITGASPSVGGSEGGVATEPTLDMPSSGGSRKERMASHGSTCTATTKISRWGWNKPANLLQMLHARVFGEAPWFTYNTKSACAFSRITQVNVDDSLSVSDAATPSGDILSDLSKDDDDDDDGIIEGNTSGSKFCSDGAFRRSPHIRGSTRCLCQSLQYARIATVGNGGLREGTPPHSMSPTLSARQLSQSPSATVMGTASSFASLSPQSVRIAFSSPGSEHATAQNALHPIASARNSSTLATPSTGLSPVLPLAFDTQRSPTPVELQRISSVSRADNGIYNNYVWSHSTGTASAASMTSPVTPGQPLLSLIPAASAAPSSAAANTTPATVGVEVVVVAHADVTAMDYASRLTSHRLSIEAKAVHTYFFPLLSDALAYYQCEDAMELMEEQWATGVASQIPRPHPAAPRYQRQEQQWERRRHDSRQSAPRGGSAGHCTSLHTVPFPSLGETLVHEDSDEPNLLSSTSRGSPLTRADSHVCRVDGCRGVQRPRRSSAAPDSTRDTLWGGEGSEVARDSTATGVGLSGSPLGLHRHHPWQPQSTPTLPYQAALPPPQSLSLSDALRNVKSMRSINDNDSPMPSTSTATSPTAAPKNFHCRPFQHPLPSDPCSSPENSFAEHIRSIASQGHEERSISRSGARNSGQLSLSSNAARSPLFLPCSPAAARATAVSASAAPRPGLNSQPQLCCRSPVRPRLTSSHGEVVVSVYTADPVFNTILRELLVPEPGTHPYTVSVAEQKRLLSMVEVGMPAWSIFYSSTGLPYRRLFRLLYSCFTNLWPLLSLAVGLYDLYKHLPQLKRFMEHTLDPITRWMEERFTIRISVLVTYLISVLVTIFSSLSSFASQFYLAQLFSLPVVQLLLALLKLPFVIAFDTLWTLATTVLSTVSFVLQVVRMVVMAPLVLVTNIASLREALGAAVPVAIEGTSMSVKWWRAWMEFWETVASPMKNAARAWWDSMMHVSTSAARRETSIRRWTSPKLEQLAMAVGEIQDCFAINAQLWWPYVVLPGIELKVVLSVALVYLYWLFLVISPELWDEVIYASGVRHHPSLRRGQSTSPPSMIATAASAPSLAFPATPPADSHVDAQYKGGNIDVCDDGRGMSAWTRSVSVKWSLYAFFHDLPQDAESYSSPSPSSASMQPRSTVSIAKSPSPADAGSTPPPFAMHLQPQQTFSALVVELLLPNMVLELLHRARSALVLGWSGAAVVASRMAARHAKSSLSDAPLKRSNASAGINASCQCSWVEALSAVCFGNHTAAEAATTTNVSGHGGPMRRYVNPLVVDVRWDGDEPFASPEELLHVWQAAVTAKWGDAVGRETQRAAAAVVAPQDEATAAGNVHVEGMRL</sequence>
<feature type="compositionally biased region" description="Polar residues" evidence="1">
    <location>
        <begin position="296"/>
        <end position="308"/>
    </location>
</feature>